<evidence type="ECO:0000313" key="2">
    <source>
        <dbReference type="Proteomes" id="UP001057402"/>
    </source>
</evidence>
<proteinExistence type="predicted"/>
<name>A0ACB9KYK8_9MYRT</name>
<comment type="caution">
    <text evidence="1">The sequence shown here is derived from an EMBL/GenBank/DDBJ whole genome shotgun (WGS) entry which is preliminary data.</text>
</comment>
<gene>
    <name evidence="1" type="ORF">MLD38_038025</name>
</gene>
<organism evidence="1 2">
    <name type="scientific">Melastoma candidum</name>
    <dbReference type="NCBI Taxonomy" id="119954"/>
    <lineage>
        <taxon>Eukaryota</taxon>
        <taxon>Viridiplantae</taxon>
        <taxon>Streptophyta</taxon>
        <taxon>Embryophyta</taxon>
        <taxon>Tracheophyta</taxon>
        <taxon>Spermatophyta</taxon>
        <taxon>Magnoliopsida</taxon>
        <taxon>eudicotyledons</taxon>
        <taxon>Gunneridae</taxon>
        <taxon>Pentapetalae</taxon>
        <taxon>rosids</taxon>
        <taxon>malvids</taxon>
        <taxon>Myrtales</taxon>
        <taxon>Melastomataceae</taxon>
        <taxon>Melastomatoideae</taxon>
        <taxon>Melastomateae</taxon>
        <taxon>Melastoma</taxon>
    </lineage>
</organism>
<reference evidence="2" key="1">
    <citation type="journal article" date="2023" name="Front. Plant Sci.">
        <title>Chromosomal-level genome assembly of Melastoma candidum provides insights into trichome evolution.</title>
        <authorList>
            <person name="Zhong Y."/>
            <person name="Wu W."/>
            <person name="Sun C."/>
            <person name="Zou P."/>
            <person name="Liu Y."/>
            <person name="Dai S."/>
            <person name="Zhou R."/>
        </authorList>
    </citation>
    <scope>NUCLEOTIDE SEQUENCE [LARGE SCALE GENOMIC DNA]</scope>
</reference>
<sequence>MQPFEMVNMIRKVNNDPPIEPVIANMARVLLQMGYQIRGGLGARGQGMLFPIQIPTPADKAGIGYEEETIQDWKLRIETCGILGYPNLYEVFVPASRGTLQQEQLTDAMADLNLEEASNLDELSLKG</sequence>
<protein>
    <submittedName>
        <fullName evidence="1">Uncharacterized protein</fullName>
    </submittedName>
</protein>
<accession>A0ACB9KYK8</accession>
<dbReference type="Proteomes" id="UP001057402">
    <property type="component" value="Chromosome 12"/>
</dbReference>
<keyword evidence="2" id="KW-1185">Reference proteome</keyword>
<evidence type="ECO:0000313" key="1">
    <source>
        <dbReference type="EMBL" id="KAI4302251.1"/>
    </source>
</evidence>
<dbReference type="EMBL" id="CM042891">
    <property type="protein sequence ID" value="KAI4302251.1"/>
    <property type="molecule type" value="Genomic_DNA"/>
</dbReference>